<dbReference type="InterPro" id="IPR001173">
    <property type="entry name" value="Glyco_trans_2-like"/>
</dbReference>
<reference evidence="3" key="1">
    <citation type="submission" date="2016-11" db="EMBL/GenBank/DDBJ databases">
        <authorList>
            <person name="Varghese N."/>
            <person name="Submissions S."/>
        </authorList>
    </citation>
    <scope>NUCLEOTIDE SEQUENCE [LARGE SCALE GENOMIC DNA]</scope>
    <source>
        <strain evidence="3">DSM 27370</strain>
    </source>
</reference>
<dbReference type="InterPro" id="IPR029044">
    <property type="entry name" value="Nucleotide-diphossugar_trans"/>
</dbReference>
<dbReference type="OrthoDB" id="635429at2"/>
<evidence type="ECO:0000259" key="1">
    <source>
        <dbReference type="Pfam" id="PF00535"/>
    </source>
</evidence>
<evidence type="ECO:0000313" key="3">
    <source>
        <dbReference type="Proteomes" id="UP000184480"/>
    </source>
</evidence>
<keyword evidence="2" id="KW-0808">Transferase</keyword>
<gene>
    <name evidence="2" type="ORF">SAMN05444362_10948</name>
</gene>
<proteinExistence type="predicted"/>
<feature type="domain" description="Glycosyltransferase 2-like" evidence="1">
    <location>
        <begin position="3"/>
        <end position="158"/>
    </location>
</feature>
<evidence type="ECO:0000313" key="2">
    <source>
        <dbReference type="EMBL" id="SHF70156.1"/>
    </source>
</evidence>
<sequence length="301" mass="35267">MVSVIIPNYNHAPYLKLRIDSVLNQTYQDFEVILLDDKSTDNSREIIKEYTGHPKVSHIIFNETNSGTTFKQWQKGLELSKGEYVWIAESDDHADETFLEKVMASIGKYQSVLGCALSQIINENGHIKRSRAAIMDEEYCKKEEFLSKHLLLGNVIYNASTVVFRKDAIQASIWDEITKLKYCGDWLFWARLIMTGSGGVTEVKEYLNYFRTHSGNVSNKSETNGLTFLEGFPISKMIAKEQNIKCDKQFRQKWFFEWQHYRAFYHFSKKTSLKVFLLFLKREPLIALYELERLVTRFFKR</sequence>
<accession>A0A1M5DTA6</accession>
<dbReference type="GO" id="GO:0016758">
    <property type="term" value="F:hexosyltransferase activity"/>
    <property type="evidence" value="ECO:0007669"/>
    <property type="project" value="UniProtKB-ARBA"/>
</dbReference>
<dbReference type="SUPFAM" id="SSF53448">
    <property type="entry name" value="Nucleotide-diphospho-sugar transferases"/>
    <property type="match status" value="1"/>
</dbReference>
<name>A0A1M5DTA6_9BACT</name>
<dbReference type="Proteomes" id="UP000184480">
    <property type="component" value="Unassembled WGS sequence"/>
</dbReference>
<protein>
    <submittedName>
        <fullName evidence="2">Glycosyltransferase involved in cell wall bisynthesis</fullName>
    </submittedName>
</protein>
<keyword evidence="3" id="KW-1185">Reference proteome</keyword>
<dbReference type="EMBL" id="FQUC01000009">
    <property type="protein sequence ID" value="SHF70156.1"/>
    <property type="molecule type" value="Genomic_DNA"/>
</dbReference>
<dbReference type="AlphaFoldDB" id="A0A1M5DTA6"/>
<dbReference type="PANTHER" id="PTHR22916:SF3">
    <property type="entry name" value="UDP-GLCNAC:BETAGAL BETA-1,3-N-ACETYLGLUCOSAMINYLTRANSFERASE-LIKE PROTEIN 1"/>
    <property type="match status" value="1"/>
</dbReference>
<dbReference type="STRING" id="1346286.SAMN05444362_10948"/>
<dbReference type="RefSeq" id="WP_062179774.1">
    <property type="nucleotide sequence ID" value="NZ_BBXL01000008.1"/>
</dbReference>
<organism evidence="2 3">
    <name type="scientific">Dysgonomonas macrotermitis</name>
    <dbReference type="NCBI Taxonomy" id="1346286"/>
    <lineage>
        <taxon>Bacteria</taxon>
        <taxon>Pseudomonadati</taxon>
        <taxon>Bacteroidota</taxon>
        <taxon>Bacteroidia</taxon>
        <taxon>Bacteroidales</taxon>
        <taxon>Dysgonomonadaceae</taxon>
        <taxon>Dysgonomonas</taxon>
    </lineage>
</organism>
<dbReference type="Gene3D" id="3.90.550.10">
    <property type="entry name" value="Spore Coat Polysaccharide Biosynthesis Protein SpsA, Chain A"/>
    <property type="match status" value="1"/>
</dbReference>
<dbReference type="PANTHER" id="PTHR22916">
    <property type="entry name" value="GLYCOSYLTRANSFERASE"/>
    <property type="match status" value="1"/>
</dbReference>
<dbReference type="Pfam" id="PF00535">
    <property type="entry name" value="Glycos_transf_2"/>
    <property type="match status" value="1"/>
</dbReference>